<dbReference type="OrthoDB" id="417697at2759"/>
<dbReference type="STRING" id="5288.A0A5C5G599"/>
<dbReference type="Pfam" id="PF13489">
    <property type="entry name" value="Methyltransf_23"/>
    <property type="match status" value="1"/>
</dbReference>
<dbReference type="InterPro" id="IPR029063">
    <property type="entry name" value="SAM-dependent_MTases_sf"/>
</dbReference>
<dbReference type="AlphaFoldDB" id="A0A5C5G599"/>
<evidence type="ECO:0000313" key="5">
    <source>
        <dbReference type="EMBL" id="TNY24238.1"/>
    </source>
</evidence>
<accession>A0A5C5G599</accession>
<dbReference type="PANTHER" id="PTHR22809">
    <property type="entry name" value="METHYLTRANSFERASE-RELATED"/>
    <property type="match status" value="1"/>
</dbReference>
<evidence type="ECO:0000256" key="3">
    <source>
        <dbReference type="ARBA" id="ARBA00022679"/>
    </source>
</evidence>
<dbReference type="Gene3D" id="3.40.50.150">
    <property type="entry name" value="Vaccinia Virus protein VP39"/>
    <property type="match status" value="1"/>
</dbReference>
<comment type="caution">
    <text evidence="5">The sequence shown here is derived from an EMBL/GenBank/DDBJ whole genome shotgun (WGS) entry which is preliminary data.</text>
</comment>
<dbReference type="PANTHER" id="PTHR22809:SF5">
    <property type="entry name" value="TRNA N(3)-METHYLCYTIDINE METHYLTRANSFERASE METTL6"/>
    <property type="match status" value="1"/>
</dbReference>
<dbReference type="GO" id="GO:0008173">
    <property type="term" value="F:RNA methyltransferase activity"/>
    <property type="evidence" value="ECO:0007669"/>
    <property type="project" value="UniProtKB-ARBA"/>
</dbReference>
<dbReference type="Proteomes" id="UP000311382">
    <property type="component" value="Unassembled WGS sequence"/>
</dbReference>
<evidence type="ECO:0000256" key="4">
    <source>
        <dbReference type="SAM" id="MobiDB-lite"/>
    </source>
</evidence>
<keyword evidence="3 5" id="KW-0808">Transferase</keyword>
<evidence type="ECO:0000256" key="1">
    <source>
        <dbReference type="ARBA" id="ARBA00009725"/>
    </source>
</evidence>
<evidence type="ECO:0000256" key="2">
    <source>
        <dbReference type="ARBA" id="ARBA00022603"/>
    </source>
</evidence>
<keyword evidence="6" id="KW-1185">Reference proteome</keyword>
<name>A0A5C5G599_9BASI</name>
<dbReference type="SUPFAM" id="SSF53335">
    <property type="entry name" value="S-adenosyl-L-methionine-dependent methyltransferases"/>
    <property type="match status" value="1"/>
</dbReference>
<keyword evidence="2 5" id="KW-0489">Methyltransferase</keyword>
<proteinExistence type="inferred from homology"/>
<sequence length="361" mass="39302">MAEAPLNADTTRSVESSAPSTSSSPSPTFSSAEAPSTSSVPAQGPKRPRKPRIVLEGTTDEILARNNVAAPPTFVSKLFATAGANWNRFYSHHAATPFFKDRHWTQREWPQLASLGGEGIAGEAASGADRKGKGKAVLEVGCGTGAFIYPLLEQYPSARFCAFDFAKKAVELTLSNPNYNPAHCHIFQHDLTAPRAVLDDKLRSAAPEFGEPILAFDFVSAVFVLSALNPNMQARAMQTLVSLLAPGGSLLFRDYALHDAAQLRFHSLPSASYAANPSLLSNTAPLYRRGDNTLTYFFTPVEVHSLVDEAVEAINVERREAGEAEIELEGGVDVVEREMQNRAEAWGCTRRFVHGSWRRVR</sequence>
<evidence type="ECO:0000313" key="6">
    <source>
        <dbReference type="Proteomes" id="UP000311382"/>
    </source>
</evidence>
<dbReference type="CDD" id="cd02440">
    <property type="entry name" value="AdoMet_MTases"/>
    <property type="match status" value="1"/>
</dbReference>
<dbReference type="GO" id="GO:0008757">
    <property type="term" value="F:S-adenosylmethionine-dependent methyltransferase activity"/>
    <property type="evidence" value="ECO:0007669"/>
    <property type="project" value="UniProtKB-ARBA"/>
</dbReference>
<organism evidence="5 6">
    <name type="scientific">Rhodotorula diobovata</name>
    <dbReference type="NCBI Taxonomy" id="5288"/>
    <lineage>
        <taxon>Eukaryota</taxon>
        <taxon>Fungi</taxon>
        <taxon>Dikarya</taxon>
        <taxon>Basidiomycota</taxon>
        <taxon>Pucciniomycotina</taxon>
        <taxon>Microbotryomycetes</taxon>
        <taxon>Sporidiobolales</taxon>
        <taxon>Sporidiobolaceae</taxon>
        <taxon>Rhodotorula</taxon>
    </lineage>
</organism>
<protein>
    <submittedName>
        <fullName evidence="5">S-adenosyl-L-methionine-dependent methyltransferase</fullName>
    </submittedName>
</protein>
<feature type="compositionally biased region" description="Low complexity" evidence="4">
    <location>
        <begin position="13"/>
        <end position="42"/>
    </location>
</feature>
<comment type="similarity">
    <text evidence="1">Belongs to the methyltransferase superfamily. METL family.</text>
</comment>
<dbReference type="GO" id="GO:0032259">
    <property type="term" value="P:methylation"/>
    <property type="evidence" value="ECO:0007669"/>
    <property type="project" value="UniProtKB-KW"/>
</dbReference>
<dbReference type="InterPro" id="IPR026113">
    <property type="entry name" value="METTL2/6/8-like"/>
</dbReference>
<gene>
    <name evidence="5" type="ORF">DMC30DRAFT_413471</name>
</gene>
<dbReference type="EMBL" id="SOZI01000004">
    <property type="protein sequence ID" value="TNY24238.1"/>
    <property type="molecule type" value="Genomic_DNA"/>
</dbReference>
<reference evidence="5 6" key="1">
    <citation type="submission" date="2019-03" db="EMBL/GenBank/DDBJ databases">
        <title>Rhodosporidium diobovatum UCD-FST 08-225 genome sequencing, assembly, and annotation.</title>
        <authorList>
            <person name="Fakankun I.U."/>
            <person name="Fristensky B."/>
            <person name="Levin D.B."/>
        </authorList>
    </citation>
    <scope>NUCLEOTIDE SEQUENCE [LARGE SCALE GENOMIC DNA]</scope>
    <source>
        <strain evidence="5 6">UCD-FST 08-225</strain>
    </source>
</reference>
<feature type="region of interest" description="Disordered" evidence="4">
    <location>
        <begin position="1"/>
        <end position="58"/>
    </location>
</feature>